<protein>
    <submittedName>
        <fullName evidence="2">Uncharacterized protein</fullName>
    </submittedName>
</protein>
<keyword evidence="1" id="KW-1185">Reference proteome</keyword>
<evidence type="ECO:0000313" key="2">
    <source>
        <dbReference type="WBParaSite" id="Hba_01605"/>
    </source>
</evidence>
<accession>A0A1I7WA99</accession>
<organism evidence="1 2">
    <name type="scientific">Heterorhabditis bacteriophora</name>
    <name type="common">Entomopathogenic nematode worm</name>
    <dbReference type="NCBI Taxonomy" id="37862"/>
    <lineage>
        <taxon>Eukaryota</taxon>
        <taxon>Metazoa</taxon>
        <taxon>Ecdysozoa</taxon>
        <taxon>Nematoda</taxon>
        <taxon>Chromadorea</taxon>
        <taxon>Rhabditida</taxon>
        <taxon>Rhabditina</taxon>
        <taxon>Rhabditomorpha</taxon>
        <taxon>Strongyloidea</taxon>
        <taxon>Heterorhabditidae</taxon>
        <taxon>Heterorhabditis</taxon>
    </lineage>
</organism>
<reference evidence="2" key="1">
    <citation type="submission" date="2016-11" db="UniProtKB">
        <authorList>
            <consortium name="WormBaseParasite"/>
        </authorList>
    </citation>
    <scope>IDENTIFICATION</scope>
</reference>
<proteinExistence type="predicted"/>
<evidence type="ECO:0000313" key="1">
    <source>
        <dbReference type="Proteomes" id="UP000095283"/>
    </source>
</evidence>
<sequence length="44" mass="5382">MPEWYIENHKNRPPSELIIYRSNSESLHKLFYLNSHITLQHNKC</sequence>
<name>A0A1I7WA99_HETBA</name>
<dbReference type="WBParaSite" id="Hba_01605">
    <property type="protein sequence ID" value="Hba_01605"/>
    <property type="gene ID" value="Hba_01605"/>
</dbReference>
<dbReference type="Proteomes" id="UP000095283">
    <property type="component" value="Unplaced"/>
</dbReference>
<dbReference type="AlphaFoldDB" id="A0A1I7WA99"/>